<dbReference type="Pfam" id="PF00076">
    <property type="entry name" value="RRM_1"/>
    <property type="match status" value="1"/>
</dbReference>
<evidence type="ECO:0000256" key="1">
    <source>
        <dbReference type="ARBA" id="ARBA00022723"/>
    </source>
</evidence>
<dbReference type="InterPro" id="IPR000571">
    <property type="entry name" value="Znf_CCCH"/>
</dbReference>
<dbReference type="InterPro" id="IPR035979">
    <property type="entry name" value="RBD_domain_sf"/>
</dbReference>
<dbReference type="PANTHER" id="PTHR12620">
    <property type="entry name" value="U2 SNRNP AUXILIARY FACTOR, SMALL SUBUNIT"/>
    <property type="match status" value="1"/>
</dbReference>
<dbReference type="SUPFAM" id="SSF54928">
    <property type="entry name" value="RNA-binding domain, RBD"/>
    <property type="match status" value="1"/>
</dbReference>
<reference evidence="13 14" key="1">
    <citation type="journal article" date="2021" name="Hortic Res">
        <title>Chromosome-scale assembly of the Dendrobium chrysotoxum genome enhances the understanding of orchid evolution.</title>
        <authorList>
            <person name="Zhang Y."/>
            <person name="Zhang G.Q."/>
            <person name="Zhang D."/>
            <person name="Liu X.D."/>
            <person name="Xu X.Y."/>
            <person name="Sun W.H."/>
            <person name="Yu X."/>
            <person name="Zhu X."/>
            <person name="Wang Z.W."/>
            <person name="Zhao X."/>
            <person name="Zhong W.Y."/>
            <person name="Chen H."/>
            <person name="Yin W.L."/>
            <person name="Huang T."/>
            <person name="Niu S.C."/>
            <person name="Liu Z.J."/>
        </authorList>
    </citation>
    <scope>NUCLEOTIDE SEQUENCE [LARGE SCALE GENOMIC DNA]</scope>
    <source>
        <strain evidence="13">Lindl</strain>
    </source>
</reference>
<dbReference type="InterPro" id="IPR012677">
    <property type="entry name" value="Nucleotide-bd_a/b_plait_sf"/>
</dbReference>
<evidence type="ECO:0000256" key="9">
    <source>
        <dbReference type="SAM" id="Coils"/>
    </source>
</evidence>
<feature type="compositionally biased region" description="Basic and acidic residues" evidence="10">
    <location>
        <begin position="563"/>
        <end position="574"/>
    </location>
</feature>
<feature type="compositionally biased region" description="Basic and acidic residues" evidence="10">
    <location>
        <begin position="664"/>
        <end position="692"/>
    </location>
</feature>
<feature type="domain" description="C3H1-type" evidence="12">
    <location>
        <begin position="346"/>
        <end position="376"/>
    </location>
</feature>
<evidence type="ECO:0000256" key="8">
    <source>
        <dbReference type="PROSITE-ProRule" id="PRU00723"/>
    </source>
</evidence>
<feature type="compositionally biased region" description="Basic and acidic residues" evidence="10">
    <location>
        <begin position="510"/>
        <end position="527"/>
    </location>
</feature>
<dbReference type="PROSITE" id="PS50103">
    <property type="entry name" value="ZF_C3H1"/>
    <property type="match status" value="2"/>
</dbReference>
<feature type="compositionally biased region" description="Basic and acidic residues" evidence="10">
    <location>
        <begin position="437"/>
        <end position="448"/>
    </location>
</feature>
<feature type="compositionally biased region" description="Basic and acidic residues" evidence="10">
    <location>
        <begin position="483"/>
        <end position="503"/>
    </location>
</feature>
<keyword evidence="3 8" id="KW-0863">Zinc-finger</keyword>
<evidence type="ECO:0000313" key="13">
    <source>
        <dbReference type="EMBL" id="KAH0452404.1"/>
    </source>
</evidence>
<evidence type="ECO:0000259" key="12">
    <source>
        <dbReference type="PROSITE" id="PS50103"/>
    </source>
</evidence>
<keyword evidence="4 8" id="KW-0862">Zinc</keyword>
<dbReference type="EMBL" id="JAGFBR010000017">
    <property type="protein sequence ID" value="KAH0452404.1"/>
    <property type="molecule type" value="Genomic_DNA"/>
</dbReference>
<feature type="domain" description="C3H1-type" evidence="12">
    <location>
        <begin position="212"/>
        <end position="240"/>
    </location>
</feature>
<evidence type="ECO:0000256" key="3">
    <source>
        <dbReference type="ARBA" id="ARBA00022771"/>
    </source>
</evidence>
<dbReference type="GO" id="GO:0008270">
    <property type="term" value="F:zinc ion binding"/>
    <property type="evidence" value="ECO:0007669"/>
    <property type="project" value="UniProtKB-KW"/>
</dbReference>
<feature type="compositionally biased region" description="Basic and acidic residues" evidence="10">
    <location>
        <begin position="162"/>
        <end position="172"/>
    </location>
</feature>
<evidence type="ECO:0000256" key="7">
    <source>
        <dbReference type="PROSITE-ProRule" id="PRU00176"/>
    </source>
</evidence>
<dbReference type="InterPro" id="IPR000504">
    <property type="entry name" value="RRM_dom"/>
</dbReference>
<feature type="compositionally biased region" description="Basic residues" evidence="10">
    <location>
        <begin position="575"/>
        <end position="585"/>
    </location>
</feature>
<keyword evidence="1 8" id="KW-0479">Metal-binding</keyword>
<accession>A0AAV7G9L0</accession>
<feature type="compositionally biased region" description="Basic and acidic residues" evidence="10">
    <location>
        <begin position="537"/>
        <end position="555"/>
    </location>
</feature>
<comment type="caution">
    <text evidence="13">The sequence shown here is derived from an EMBL/GenBank/DDBJ whole genome shotgun (WGS) entry which is preliminary data.</text>
</comment>
<evidence type="ECO:0000259" key="11">
    <source>
        <dbReference type="PROSITE" id="PS50102"/>
    </source>
</evidence>
<dbReference type="PRINTS" id="PR01848">
    <property type="entry name" value="U2AUXFACTOR"/>
</dbReference>
<feature type="compositionally biased region" description="Basic and acidic residues" evidence="10">
    <location>
        <begin position="586"/>
        <end position="600"/>
    </location>
</feature>
<feature type="zinc finger region" description="C3H1-type" evidence="8">
    <location>
        <begin position="346"/>
        <end position="376"/>
    </location>
</feature>
<feature type="coiled-coil region" evidence="9">
    <location>
        <begin position="65"/>
        <end position="119"/>
    </location>
</feature>
<dbReference type="GO" id="GO:0003677">
    <property type="term" value="F:DNA binding"/>
    <property type="evidence" value="ECO:0007669"/>
    <property type="project" value="UniProtKB-KW"/>
</dbReference>
<keyword evidence="14" id="KW-1185">Reference proteome</keyword>
<keyword evidence="6" id="KW-0238">DNA-binding</keyword>
<organism evidence="13 14">
    <name type="scientific">Dendrobium chrysotoxum</name>
    <name type="common">Orchid</name>
    <dbReference type="NCBI Taxonomy" id="161865"/>
    <lineage>
        <taxon>Eukaryota</taxon>
        <taxon>Viridiplantae</taxon>
        <taxon>Streptophyta</taxon>
        <taxon>Embryophyta</taxon>
        <taxon>Tracheophyta</taxon>
        <taxon>Spermatophyta</taxon>
        <taxon>Magnoliopsida</taxon>
        <taxon>Liliopsida</taxon>
        <taxon>Asparagales</taxon>
        <taxon>Orchidaceae</taxon>
        <taxon>Epidendroideae</taxon>
        <taxon>Malaxideae</taxon>
        <taxon>Dendrobiinae</taxon>
        <taxon>Dendrobium</taxon>
    </lineage>
</organism>
<dbReference type="InterPro" id="IPR009145">
    <property type="entry name" value="U2AF_small"/>
</dbReference>
<feature type="domain" description="RRM" evidence="11">
    <location>
        <begin position="244"/>
        <end position="344"/>
    </location>
</feature>
<sequence>MANPVTGEMSPEETFAVCGGKQSRKEKRKVLKKLKRKQARRVAAIREREMEEFRLNDPEEQLLLRLREQEEADNADKERREFEERERLWFEATAARKSREEEDERRKKLLQEEERKNEHDYGLEGDVEHEYVDEGPAEIIWQGNEIIVKKRRVKVAKRVAEQIPDKEDDDRPTSNPLPPQSAAFVSYVQGETATAQEIIDSVSQKIPNFGTEQDKAHCPFHLKTGACRFGSRCSRVHFYPEKSCTLLIKNMYHGPGLTCEQDEGLEYTDEEVDHSYEEFYEDVHTEFLKFGEIVNFKVCKNSSYHLRGNLYVHYKSLDSAILAFNTMNARYYAGKQIICEFVGVTRWKVAICGEYMKTRLKTCSHGSACNFIHCFRNPGGDYEWADWDNPPPTYWIKRMIFLFGTSVESGYGKELDSEDYKRHREQERMRKPKNYRHQSERFHYKEMDLNNSSSDGEELNSKKLQQTRHSTARERSIKRRGHLVSEDKNELLSENHRSDERFHSKSFCSHSDDAGEGTSKEANEGSVKKHRRYVSKTPEHDRRHDGRDESEDRSSSSRRKIKLYSDEKENSEPKSHKKQNKKQVKDRHLENSDLCRERTHCPSNWDSLRSKDQFNEEYTSEDPDSEKDSDGARYRYSSQSGKRRKYDKHSSQQHRSHHSHKHRYITDKLRKGDEESDESPGRWKVSEDDFSR</sequence>
<keyword evidence="9" id="KW-0175">Coiled coil</keyword>
<keyword evidence="5 7" id="KW-0694">RNA-binding</keyword>
<dbReference type="Proteomes" id="UP000775213">
    <property type="component" value="Unassembled WGS sequence"/>
</dbReference>
<evidence type="ECO:0000256" key="2">
    <source>
        <dbReference type="ARBA" id="ARBA00022737"/>
    </source>
</evidence>
<evidence type="ECO:0000256" key="4">
    <source>
        <dbReference type="ARBA" id="ARBA00022833"/>
    </source>
</evidence>
<feature type="compositionally biased region" description="Basic and acidic residues" evidence="10">
    <location>
        <begin position="412"/>
        <end position="429"/>
    </location>
</feature>
<dbReference type="GO" id="GO:0089701">
    <property type="term" value="C:U2AF complex"/>
    <property type="evidence" value="ECO:0007669"/>
    <property type="project" value="InterPro"/>
</dbReference>
<evidence type="ECO:0008006" key="15">
    <source>
        <dbReference type="Google" id="ProtNLM"/>
    </source>
</evidence>
<dbReference type="Gene3D" id="3.30.70.330">
    <property type="match status" value="1"/>
</dbReference>
<evidence type="ECO:0000313" key="14">
    <source>
        <dbReference type="Proteomes" id="UP000775213"/>
    </source>
</evidence>
<dbReference type="PROSITE" id="PS50102">
    <property type="entry name" value="RRM"/>
    <property type="match status" value="1"/>
</dbReference>
<name>A0AAV7G9L0_DENCH</name>
<dbReference type="GO" id="GO:0003723">
    <property type="term" value="F:RNA binding"/>
    <property type="evidence" value="ECO:0007669"/>
    <property type="project" value="UniProtKB-UniRule"/>
</dbReference>
<evidence type="ECO:0000256" key="5">
    <source>
        <dbReference type="ARBA" id="ARBA00022884"/>
    </source>
</evidence>
<feature type="region of interest" description="Disordered" evidence="10">
    <location>
        <begin position="412"/>
        <end position="692"/>
    </location>
</feature>
<dbReference type="FunFam" id="3.30.70.330:FF:000318">
    <property type="entry name" value="Zinc finger CCCH domain-containing protein 5"/>
    <property type="match status" value="1"/>
</dbReference>
<evidence type="ECO:0000256" key="6">
    <source>
        <dbReference type="ARBA" id="ARBA00023125"/>
    </source>
</evidence>
<dbReference type="AlphaFoldDB" id="A0AAV7G9L0"/>
<evidence type="ECO:0000256" key="10">
    <source>
        <dbReference type="SAM" id="MobiDB-lite"/>
    </source>
</evidence>
<gene>
    <name evidence="13" type="ORF">IEQ34_019703</name>
</gene>
<dbReference type="Pfam" id="PF00642">
    <property type="entry name" value="zf-CCCH"/>
    <property type="match status" value="2"/>
</dbReference>
<feature type="compositionally biased region" description="Basic residues" evidence="10">
    <location>
        <begin position="641"/>
        <end position="663"/>
    </location>
</feature>
<feature type="region of interest" description="Disordered" evidence="10">
    <location>
        <begin position="1"/>
        <end position="30"/>
    </location>
</feature>
<feature type="region of interest" description="Disordered" evidence="10">
    <location>
        <begin position="162"/>
        <end position="181"/>
    </location>
</feature>
<dbReference type="SMART" id="SM00356">
    <property type="entry name" value="ZnF_C3H1"/>
    <property type="match status" value="2"/>
</dbReference>
<dbReference type="GO" id="GO:0000398">
    <property type="term" value="P:mRNA splicing, via spliceosome"/>
    <property type="evidence" value="ECO:0007669"/>
    <property type="project" value="InterPro"/>
</dbReference>
<keyword evidence="2" id="KW-0677">Repeat</keyword>
<protein>
    <recommendedName>
        <fullName evidence="15">Zinc finger CCCH domain-containing protein 5</fullName>
    </recommendedName>
</protein>
<feature type="zinc finger region" description="C3H1-type" evidence="8">
    <location>
        <begin position="212"/>
        <end position="240"/>
    </location>
</feature>
<proteinExistence type="predicted"/>